<dbReference type="EMBL" id="CP022987">
    <property type="protein sequence ID" value="QAA94430.1"/>
    <property type="molecule type" value="Genomic_DNA"/>
</dbReference>
<reference evidence="2 3" key="1">
    <citation type="submission" date="2017-08" db="EMBL/GenBank/DDBJ databases">
        <authorList>
            <person name="Park S.-J."/>
            <person name="Kim H."/>
        </authorList>
    </citation>
    <scope>NUCLEOTIDE SEQUENCE [LARGE SCALE GENOMIC DNA]</scope>
    <source>
        <strain evidence="3">ye3</strain>
    </source>
</reference>
<evidence type="ECO:0000259" key="1">
    <source>
        <dbReference type="Pfam" id="PF13391"/>
    </source>
</evidence>
<dbReference type="Pfam" id="PF13391">
    <property type="entry name" value="HNH_2"/>
    <property type="match status" value="1"/>
</dbReference>
<protein>
    <recommendedName>
        <fullName evidence="1">HNH nuclease domain-containing protein</fullName>
    </recommendedName>
</protein>
<accession>A0A410GDR1</accession>
<sequence>MLQNAQSVSVRTSDALTQGNIYSRAQLREMFDISDATINTGVFRPKGHDSVWLFVTERKTADRTQYEDVLEHDTLYWQGQTSGRTDDLIREHQQRGLELLLFYRHAKYEHPGAAFRYEGPFAYSSDEGRNPVSFVLKREHADLMAATEEEAQHSDAFDPQSIEDGRKRIATDIVRRRGQPAFRHQLIAAYGGRCAITECNVVDVLEAAHIYPYRGSETNVVTNGLLLRTDIHTLFDLGWITINADDYTVTVHQNLRQSEYGQWHGKLLKLPTSASMMPSREALEWHQSETGKQG</sequence>
<evidence type="ECO:0000313" key="2">
    <source>
        <dbReference type="EMBL" id="QAA94430.1"/>
    </source>
</evidence>
<name>A0A410GDR1_9BURK</name>
<gene>
    <name evidence="2" type="ORF">CKA81_11760</name>
</gene>
<feature type="domain" description="HNH nuclease" evidence="1">
    <location>
        <begin position="194"/>
        <end position="243"/>
    </location>
</feature>
<evidence type="ECO:0000313" key="3">
    <source>
        <dbReference type="Proteomes" id="UP000283474"/>
    </source>
</evidence>
<dbReference type="KEGG" id="pus:CKA81_11760"/>
<organism evidence="2 3">
    <name type="scientific">Pollutimonas thiosulfatoxidans</name>
    <dbReference type="NCBI Taxonomy" id="2028345"/>
    <lineage>
        <taxon>Bacteria</taxon>
        <taxon>Pseudomonadati</taxon>
        <taxon>Pseudomonadota</taxon>
        <taxon>Betaproteobacteria</taxon>
        <taxon>Burkholderiales</taxon>
        <taxon>Alcaligenaceae</taxon>
        <taxon>Pollutimonas</taxon>
    </lineage>
</organism>
<proteinExistence type="predicted"/>
<keyword evidence="3" id="KW-1185">Reference proteome</keyword>
<dbReference type="OrthoDB" id="9811869at2"/>
<dbReference type="InterPro" id="IPR003615">
    <property type="entry name" value="HNH_nuc"/>
</dbReference>
<dbReference type="Proteomes" id="UP000283474">
    <property type="component" value="Chromosome"/>
</dbReference>
<dbReference type="AlphaFoldDB" id="A0A410GDR1"/>